<reference evidence="3" key="1">
    <citation type="journal article" date="2019" name="Int. J. Syst. Evol. Microbiol.">
        <title>The Global Catalogue of Microorganisms (GCM) 10K type strain sequencing project: providing services to taxonomists for standard genome sequencing and annotation.</title>
        <authorList>
            <consortium name="The Broad Institute Genomics Platform"/>
            <consortium name="The Broad Institute Genome Sequencing Center for Infectious Disease"/>
            <person name="Wu L."/>
            <person name="Ma J."/>
        </authorList>
    </citation>
    <scope>NUCLEOTIDE SEQUENCE [LARGE SCALE GENOMIC DNA]</scope>
    <source>
        <strain evidence="3">CCUG 55995</strain>
    </source>
</reference>
<dbReference type="Proteomes" id="UP001595952">
    <property type="component" value="Unassembled WGS sequence"/>
</dbReference>
<feature type="compositionally biased region" description="Basic and acidic residues" evidence="1">
    <location>
        <begin position="1"/>
        <end position="23"/>
    </location>
</feature>
<proteinExistence type="predicted"/>
<evidence type="ECO:0000256" key="1">
    <source>
        <dbReference type="SAM" id="MobiDB-lite"/>
    </source>
</evidence>
<organism evidence="2 3">
    <name type="scientific">Deinococcus hohokamensis</name>
    <dbReference type="NCBI Taxonomy" id="309883"/>
    <lineage>
        <taxon>Bacteria</taxon>
        <taxon>Thermotogati</taxon>
        <taxon>Deinococcota</taxon>
        <taxon>Deinococci</taxon>
        <taxon>Deinococcales</taxon>
        <taxon>Deinococcaceae</taxon>
        <taxon>Deinococcus</taxon>
    </lineage>
</organism>
<evidence type="ECO:0000313" key="3">
    <source>
        <dbReference type="Proteomes" id="UP001595952"/>
    </source>
</evidence>
<dbReference type="EMBL" id="JBHSEI010000005">
    <property type="protein sequence ID" value="MFC4638345.1"/>
    <property type="molecule type" value="Genomic_DNA"/>
</dbReference>
<gene>
    <name evidence="2" type="ORF">ACFO0D_08305</name>
</gene>
<keyword evidence="3" id="KW-1185">Reference proteome</keyword>
<name>A0ABV9IAN7_9DEIO</name>
<sequence length="62" mass="6417">MDNRKDGEHHPGNGRDPNSEDKTNNGLGDGRRNPGSNHGSADEKEGDGRRNGSESGGGKSGS</sequence>
<dbReference type="RefSeq" id="WP_380061351.1">
    <property type="nucleotide sequence ID" value="NZ_JBHSEI010000005.1"/>
</dbReference>
<evidence type="ECO:0000313" key="2">
    <source>
        <dbReference type="EMBL" id="MFC4638345.1"/>
    </source>
</evidence>
<feature type="region of interest" description="Disordered" evidence="1">
    <location>
        <begin position="1"/>
        <end position="62"/>
    </location>
</feature>
<comment type="caution">
    <text evidence="2">The sequence shown here is derived from an EMBL/GenBank/DDBJ whole genome shotgun (WGS) entry which is preliminary data.</text>
</comment>
<feature type="compositionally biased region" description="Basic and acidic residues" evidence="1">
    <location>
        <begin position="40"/>
        <end position="52"/>
    </location>
</feature>
<accession>A0ABV9IAN7</accession>
<protein>
    <submittedName>
        <fullName evidence="2">Uncharacterized protein</fullName>
    </submittedName>
</protein>